<dbReference type="InterPro" id="IPR005200">
    <property type="entry name" value="Endo-beta-glucanase"/>
</dbReference>
<dbReference type="Gene3D" id="2.70.98.30">
    <property type="entry name" value="Golgi alpha-mannosidase II, domain 4"/>
    <property type="match status" value="1"/>
</dbReference>
<organism evidence="2 3">
    <name type="scientific">Phytophthora megakarya</name>
    <dbReference type="NCBI Taxonomy" id="4795"/>
    <lineage>
        <taxon>Eukaryota</taxon>
        <taxon>Sar</taxon>
        <taxon>Stramenopiles</taxon>
        <taxon>Oomycota</taxon>
        <taxon>Peronosporomycetes</taxon>
        <taxon>Peronosporales</taxon>
        <taxon>Peronosporaceae</taxon>
        <taxon>Phytophthora</taxon>
    </lineage>
</organism>
<evidence type="ECO:0000313" key="2">
    <source>
        <dbReference type="EMBL" id="OWZ00508.1"/>
    </source>
</evidence>
<protein>
    <submittedName>
        <fullName evidence="2">Endo-1,3(4)-beta-glucanase 1</fullName>
    </submittedName>
</protein>
<reference evidence="3" key="1">
    <citation type="submission" date="2017-03" db="EMBL/GenBank/DDBJ databases">
        <title>Phytopthora megakarya and P. palmivora, two closely related causual agents of cacao black pod achieved similar genome size and gene model numbers by different mechanisms.</title>
        <authorList>
            <person name="Ali S."/>
            <person name="Shao J."/>
            <person name="Larry D.J."/>
            <person name="Kronmiller B."/>
            <person name="Shen D."/>
            <person name="Strem M.D."/>
            <person name="Melnick R.L."/>
            <person name="Guiltinan M.J."/>
            <person name="Tyler B.M."/>
            <person name="Meinhardt L.W."/>
            <person name="Bailey B.A."/>
        </authorList>
    </citation>
    <scope>NUCLEOTIDE SEQUENCE [LARGE SCALE GENOMIC DNA]</scope>
    <source>
        <strain evidence="3">zdho120</strain>
    </source>
</reference>
<comment type="caution">
    <text evidence="2">The sequence shown here is derived from an EMBL/GenBank/DDBJ whole genome shotgun (WGS) entry which is preliminary data.</text>
</comment>
<dbReference type="Pfam" id="PF03639">
    <property type="entry name" value="Glyco_hydro_81"/>
    <property type="match status" value="1"/>
</dbReference>
<feature type="domain" description="Glycosyl hydrolase family 81 N-terminal" evidence="1">
    <location>
        <begin position="133"/>
        <end position="254"/>
    </location>
</feature>
<accession>A0A225V6J6</accession>
<dbReference type="InterPro" id="IPR040451">
    <property type="entry name" value="GH81_N"/>
</dbReference>
<gene>
    <name evidence="2" type="ORF">PHMEG_00028281</name>
</gene>
<dbReference type="OrthoDB" id="4473401at2759"/>
<name>A0A225V6J6_9STRA</name>
<dbReference type="PANTHER" id="PTHR31983:SF0">
    <property type="entry name" value="GLUCAN ENDO-1,3-BETA-D-GLUCOSIDASE 2"/>
    <property type="match status" value="1"/>
</dbReference>
<proteinExistence type="predicted"/>
<keyword evidence="3" id="KW-1185">Reference proteome</keyword>
<dbReference type="PANTHER" id="PTHR31983">
    <property type="entry name" value="ENDO-1,3(4)-BETA-GLUCANASE 1"/>
    <property type="match status" value="1"/>
</dbReference>
<evidence type="ECO:0000259" key="1">
    <source>
        <dbReference type="Pfam" id="PF03639"/>
    </source>
</evidence>
<sequence length="274" mass="30483">MHASNLVPTVRIQISHKRYWFPYANKTGLKNMHHPQFLAPEKHPIVHDLDGTQTEDIPNYVKFRKTHTGQVLSVLDDFQMGMALRLLPVRSRFCYKFQTYNNGHLNHAPQLRLRDTATDFYNTYEWDVGGAKLRTCDKASGNCMDSALVSGMTFVSAKYDGLTRIDTEHNITFVDGSAPGKFVIQLNNGQTWVLYASDSSLSLRLEESVAFSPNSSGSSLVADKAYAGTIRVALLPGDAAGYTVYDEFASCMVLGGVSDGVFFELGCYIVITVW</sequence>
<dbReference type="GO" id="GO:0052861">
    <property type="term" value="F:endo-1,3(4)-beta-glucanase activity"/>
    <property type="evidence" value="ECO:0007669"/>
    <property type="project" value="InterPro"/>
</dbReference>
<dbReference type="AlphaFoldDB" id="A0A225V6J6"/>
<evidence type="ECO:0000313" key="3">
    <source>
        <dbReference type="Proteomes" id="UP000198211"/>
    </source>
</evidence>
<dbReference type="EMBL" id="NBNE01007557">
    <property type="protein sequence ID" value="OWZ00508.1"/>
    <property type="molecule type" value="Genomic_DNA"/>
</dbReference>
<dbReference type="Proteomes" id="UP000198211">
    <property type="component" value="Unassembled WGS sequence"/>
</dbReference>